<evidence type="ECO:0000256" key="5">
    <source>
        <dbReference type="ARBA" id="ARBA00023136"/>
    </source>
</evidence>
<feature type="transmembrane region" description="Helical" evidence="6">
    <location>
        <begin position="7"/>
        <end position="29"/>
    </location>
</feature>
<dbReference type="Proteomes" id="UP000190750">
    <property type="component" value="Unassembled WGS sequence"/>
</dbReference>
<sequence>MLIKKRLLNNAAFSALQTVLSAALLFFLYRFLLKQLGAEQLGIWAIVLASTSVGRLTDMGLAGAIVKFVANSNAEGQLEKSARLVQTAALTISAALLTLALLALPVLHLLLQWVLPPTAISPALEILPYAVASLLFAMISGIFQSGIDACHRMDVKNIVLVSCNLLYIVITVILVPKFGLLGIAIAQTIQSLTLVCSTWIILRRFIPTLPLIPCRWYKTDFREMLGYATNFQIGMLAGMFFDPVTKFLLAKYGGLSQTAFYEMANQLLQKARSVIVSAQQALVPEIAGGNFADKDDLLALYKKAYGFSFLLVLPYYIGIILSLPLISFLWIGHYESYFVVYGAIVSFGWLATNLSAVPYFFNIGTGALTWNTINHVFNGLINLVLGSILGYYFSGVGVILAASCALIMPNIMLIQIVNRRLGFGVMDIVPCGQRVYLLLIVLGAAISILGGVFLNRYASMDMVAALIMPGIFLAITLLALKFNSMGKAVVLKIFKKNINNDI</sequence>
<accession>A0A1T1AUT9</accession>
<reference evidence="7 8" key="1">
    <citation type="submission" date="2017-01" db="EMBL/GenBank/DDBJ databases">
        <title>Genome sequencing of Rhodoferax fermentans JCM 7819.</title>
        <authorList>
            <person name="Kim Y.J."/>
            <person name="Farh M.E.-A."/>
            <person name="Yang D.-C."/>
        </authorList>
    </citation>
    <scope>NUCLEOTIDE SEQUENCE [LARGE SCALE GENOMIC DNA]</scope>
    <source>
        <strain evidence="7 8">JCM 7819</strain>
    </source>
</reference>
<dbReference type="PANTHER" id="PTHR30250">
    <property type="entry name" value="PST FAMILY PREDICTED COLANIC ACID TRANSPORTER"/>
    <property type="match status" value="1"/>
</dbReference>
<keyword evidence="3 6" id="KW-0812">Transmembrane</keyword>
<dbReference type="PANTHER" id="PTHR30250:SF26">
    <property type="entry name" value="PSMA PROTEIN"/>
    <property type="match status" value="1"/>
</dbReference>
<keyword evidence="8" id="KW-1185">Reference proteome</keyword>
<feature type="transmembrane region" description="Helical" evidence="6">
    <location>
        <begin position="435"/>
        <end position="454"/>
    </location>
</feature>
<dbReference type="InterPro" id="IPR002797">
    <property type="entry name" value="Polysacc_synth"/>
</dbReference>
<dbReference type="GO" id="GO:0005886">
    <property type="term" value="C:plasma membrane"/>
    <property type="evidence" value="ECO:0007669"/>
    <property type="project" value="UniProtKB-SubCell"/>
</dbReference>
<feature type="transmembrane region" description="Helical" evidence="6">
    <location>
        <begin position="87"/>
        <end position="114"/>
    </location>
</feature>
<feature type="transmembrane region" description="Helical" evidence="6">
    <location>
        <begin position="155"/>
        <end position="175"/>
    </location>
</feature>
<protein>
    <recommendedName>
        <fullName evidence="9">Polysaccharide biosynthesis protein C-terminal domain-containing protein</fullName>
    </recommendedName>
</protein>
<evidence type="ECO:0000256" key="4">
    <source>
        <dbReference type="ARBA" id="ARBA00022989"/>
    </source>
</evidence>
<comment type="subcellular location">
    <subcellularLocation>
        <location evidence="1">Cell membrane</location>
        <topology evidence="1">Multi-pass membrane protein</topology>
    </subcellularLocation>
</comment>
<dbReference type="RefSeq" id="WP_078365595.1">
    <property type="nucleotide sequence ID" value="NZ_MTJN01000002.1"/>
</dbReference>
<evidence type="ECO:0000256" key="2">
    <source>
        <dbReference type="ARBA" id="ARBA00022475"/>
    </source>
</evidence>
<keyword evidence="5 6" id="KW-0472">Membrane</keyword>
<dbReference type="EMBL" id="MTJN01000002">
    <property type="protein sequence ID" value="OOV07745.1"/>
    <property type="molecule type" value="Genomic_DNA"/>
</dbReference>
<dbReference type="OrthoDB" id="8766744at2"/>
<evidence type="ECO:0000256" key="1">
    <source>
        <dbReference type="ARBA" id="ARBA00004651"/>
    </source>
</evidence>
<proteinExistence type="predicted"/>
<feature type="transmembrane region" description="Helical" evidence="6">
    <location>
        <begin position="304"/>
        <end position="331"/>
    </location>
</feature>
<dbReference type="STRING" id="28066.RF819_14365"/>
<feature type="transmembrane region" description="Helical" evidence="6">
    <location>
        <begin position="223"/>
        <end position="241"/>
    </location>
</feature>
<feature type="transmembrane region" description="Helical" evidence="6">
    <location>
        <begin position="338"/>
        <end position="361"/>
    </location>
</feature>
<feature type="transmembrane region" description="Helical" evidence="6">
    <location>
        <begin position="181"/>
        <end position="202"/>
    </location>
</feature>
<feature type="transmembrane region" description="Helical" evidence="6">
    <location>
        <begin position="126"/>
        <end position="143"/>
    </location>
</feature>
<comment type="caution">
    <text evidence="7">The sequence shown here is derived from an EMBL/GenBank/DDBJ whole genome shotgun (WGS) entry which is preliminary data.</text>
</comment>
<evidence type="ECO:0000256" key="6">
    <source>
        <dbReference type="SAM" id="Phobius"/>
    </source>
</evidence>
<gene>
    <name evidence="7" type="ORF">RF819_14365</name>
</gene>
<keyword evidence="2" id="KW-1003">Cell membrane</keyword>
<evidence type="ECO:0000256" key="3">
    <source>
        <dbReference type="ARBA" id="ARBA00022692"/>
    </source>
</evidence>
<dbReference type="Pfam" id="PF01943">
    <property type="entry name" value="Polysacc_synt"/>
    <property type="match status" value="1"/>
</dbReference>
<keyword evidence="4 6" id="KW-1133">Transmembrane helix</keyword>
<feature type="transmembrane region" description="Helical" evidence="6">
    <location>
        <begin position="460"/>
        <end position="480"/>
    </location>
</feature>
<evidence type="ECO:0000313" key="7">
    <source>
        <dbReference type="EMBL" id="OOV07745.1"/>
    </source>
</evidence>
<name>A0A1T1AUT9_RHOFE</name>
<dbReference type="InterPro" id="IPR050833">
    <property type="entry name" value="Poly_Biosynth_Transport"/>
</dbReference>
<feature type="transmembrane region" description="Helical" evidence="6">
    <location>
        <begin position="41"/>
        <end position="66"/>
    </location>
</feature>
<evidence type="ECO:0000313" key="8">
    <source>
        <dbReference type="Proteomes" id="UP000190750"/>
    </source>
</evidence>
<dbReference type="AlphaFoldDB" id="A0A1T1AUT9"/>
<evidence type="ECO:0008006" key="9">
    <source>
        <dbReference type="Google" id="ProtNLM"/>
    </source>
</evidence>
<organism evidence="7 8">
    <name type="scientific">Rhodoferax fermentans</name>
    <dbReference type="NCBI Taxonomy" id="28066"/>
    <lineage>
        <taxon>Bacteria</taxon>
        <taxon>Pseudomonadati</taxon>
        <taxon>Pseudomonadota</taxon>
        <taxon>Betaproteobacteria</taxon>
        <taxon>Burkholderiales</taxon>
        <taxon>Comamonadaceae</taxon>
        <taxon>Rhodoferax</taxon>
    </lineage>
</organism>
<feature type="transmembrane region" description="Helical" evidence="6">
    <location>
        <begin position="381"/>
        <end position="414"/>
    </location>
</feature>